<name>A0A3E1F284_9FLAO</name>
<dbReference type="Pfam" id="PF20311">
    <property type="entry name" value="DUF6607"/>
    <property type="match status" value="1"/>
</dbReference>
<feature type="chain" id="PRO_5017769224" evidence="1">
    <location>
        <begin position="21"/>
        <end position="305"/>
    </location>
</feature>
<sequence length="305" mass="36146">MIMKKLLLCALALTSTFIYAQDKKEQDRKSILEMEGCYSVTFDFAETFSPDTAYVKYDNYSSQATEYVFAIEDEPDFISLQHILVVNDTFIVKHWRQDWAYENREVLMFDKDRTWKKNKISKKDAAGTWTQSVYQVDDSPRYQGYGTWVHVDGKHYWESVADAPLPRREATVRRDYNVLRRHNRMEITETGWNLEQDNQKIYRNDEGKDQLISWEKGHEVFTSGNKGCQPAIDWWKENHNFWADVRDVWNETIESNDQIKLERKVDKQLMYQKLFALGGKYEGDNYDQAKAKKEIETVINSFTNI</sequence>
<evidence type="ECO:0000256" key="1">
    <source>
        <dbReference type="SAM" id="SignalP"/>
    </source>
</evidence>
<gene>
    <name evidence="2" type="ORF">DXU93_03020</name>
</gene>
<proteinExistence type="predicted"/>
<evidence type="ECO:0000313" key="2">
    <source>
        <dbReference type="EMBL" id="RFC55926.1"/>
    </source>
</evidence>
<dbReference type="Proteomes" id="UP000257127">
    <property type="component" value="Unassembled WGS sequence"/>
</dbReference>
<evidence type="ECO:0000313" key="3">
    <source>
        <dbReference type="Proteomes" id="UP000257127"/>
    </source>
</evidence>
<dbReference type="InterPro" id="IPR046715">
    <property type="entry name" value="DUF6607"/>
</dbReference>
<protein>
    <submittedName>
        <fullName evidence="2">Uncharacterized protein</fullName>
    </submittedName>
</protein>
<accession>A0A3E1F284</accession>
<keyword evidence="1" id="KW-0732">Signal</keyword>
<dbReference type="AlphaFoldDB" id="A0A3E1F284"/>
<dbReference type="OrthoDB" id="8564954at2"/>
<organism evidence="2 3">
    <name type="scientific">Brumimicrobium aurantiacum</name>
    <dbReference type="NCBI Taxonomy" id="1737063"/>
    <lineage>
        <taxon>Bacteria</taxon>
        <taxon>Pseudomonadati</taxon>
        <taxon>Bacteroidota</taxon>
        <taxon>Flavobacteriia</taxon>
        <taxon>Flavobacteriales</taxon>
        <taxon>Crocinitomicaceae</taxon>
        <taxon>Brumimicrobium</taxon>
    </lineage>
</organism>
<reference evidence="2 3" key="1">
    <citation type="submission" date="2018-08" db="EMBL/GenBank/DDBJ databases">
        <title>The draft genome squence of Brumimicrobium sp. N62.</title>
        <authorList>
            <person name="Du Z.-J."/>
            <person name="Luo H.-R."/>
        </authorList>
    </citation>
    <scope>NUCLEOTIDE SEQUENCE [LARGE SCALE GENOMIC DNA]</scope>
    <source>
        <strain evidence="2 3">N62</strain>
    </source>
</reference>
<keyword evidence="3" id="KW-1185">Reference proteome</keyword>
<dbReference type="EMBL" id="QURB01000001">
    <property type="protein sequence ID" value="RFC55926.1"/>
    <property type="molecule type" value="Genomic_DNA"/>
</dbReference>
<feature type="signal peptide" evidence="1">
    <location>
        <begin position="1"/>
        <end position="20"/>
    </location>
</feature>
<comment type="caution">
    <text evidence="2">The sequence shown here is derived from an EMBL/GenBank/DDBJ whole genome shotgun (WGS) entry which is preliminary data.</text>
</comment>